<gene>
    <name evidence="2" type="ORF">KC01_LOCUS24787</name>
</gene>
<dbReference type="Proteomes" id="UP001497482">
    <property type="component" value="Chromosome 20"/>
</dbReference>
<proteinExistence type="predicted"/>
<sequence length="491" mass="53601">MRPRAWSAPHHRSPLIRLFAASSPRHLSPSMLIRCLAGCDPRPQYPQGGVHVLTTPPTASGEGCPLAAQSDEAQPVSRVGTAYTMNRKLWGIQEDITAVKPRNVEQEGLIRPSSVYPVTGIYGWYQQVSWLRPVLGRGGIAHAPTSYPSPRDPRQDSLQTSPFALFITLPSFTYRVLLPFVFLPGSHNPAHPPTSPHPPPSPLFPTLLPRTTCSHPSFLANHPFLTTILLHSSPFGHGSRPLSPSLQCPPFPFPSPSPPSPPPHLPSLLSLSPPFPSTVQPPYLPSLSLPYSTESAPIPRPTGAYRTPPPPGGAFPRRTPLPLTVYFPAPLPSLSSSIPYSPYRLLSPRLILRPPLRSFSALSIPRYPGPHLRLRALSSLISVWLTLPSLLSFSEGVIFLLLSTPPSLSSLCPLEHTSFRSFFASSATLSSPVVVPSWERRRSDPPLSCFPQCTRRSSLPHADPPRTLSVHTSPEWSTTLSITRSVILPSQ</sequence>
<feature type="region of interest" description="Disordered" evidence="1">
    <location>
        <begin position="241"/>
        <end position="271"/>
    </location>
</feature>
<accession>A0AAV2L4K7</accession>
<dbReference type="AlphaFoldDB" id="A0AAV2L4K7"/>
<evidence type="ECO:0000256" key="1">
    <source>
        <dbReference type="SAM" id="MobiDB-lite"/>
    </source>
</evidence>
<reference evidence="2 3" key="1">
    <citation type="submission" date="2024-04" db="EMBL/GenBank/DDBJ databases">
        <authorList>
            <person name="Waldvogel A.-M."/>
            <person name="Schoenle A."/>
        </authorList>
    </citation>
    <scope>NUCLEOTIDE SEQUENCE [LARGE SCALE GENOMIC DNA]</scope>
</reference>
<dbReference type="EMBL" id="OZ035842">
    <property type="protein sequence ID" value="CAL1596080.1"/>
    <property type="molecule type" value="Genomic_DNA"/>
</dbReference>
<organism evidence="2 3">
    <name type="scientific">Knipowitschia caucasica</name>
    <name type="common">Caucasian dwarf goby</name>
    <name type="synonym">Pomatoschistus caucasicus</name>
    <dbReference type="NCBI Taxonomy" id="637954"/>
    <lineage>
        <taxon>Eukaryota</taxon>
        <taxon>Metazoa</taxon>
        <taxon>Chordata</taxon>
        <taxon>Craniata</taxon>
        <taxon>Vertebrata</taxon>
        <taxon>Euteleostomi</taxon>
        <taxon>Actinopterygii</taxon>
        <taxon>Neopterygii</taxon>
        <taxon>Teleostei</taxon>
        <taxon>Neoteleostei</taxon>
        <taxon>Acanthomorphata</taxon>
        <taxon>Gobiaria</taxon>
        <taxon>Gobiiformes</taxon>
        <taxon>Gobioidei</taxon>
        <taxon>Gobiidae</taxon>
        <taxon>Gobiinae</taxon>
        <taxon>Knipowitschia</taxon>
    </lineage>
</organism>
<keyword evidence="3" id="KW-1185">Reference proteome</keyword>
<feature type="compositionally biased region" description="Pro residues" evidence="1">
    <location>
        <begin position="247"/>
        <end position="265"/>
    </location>
</feature>
<evidence type="ECO:0000313" key="3">
    <source>
        <dbReference type="Proteomes" id="UP001497482"/>
    </source>
</evidence>
<dbReference type="PRINTS" id="PR01217">
    <property type="entry name" value="PRICHEXTENSN"/>
</dbReference>
<evidence type="ECO:0000313" key="2">
    <source>
        <dbReference type="EMBL" id="CAL1596080.1"/>
    </source>
</evidence>
<protein>
    <submittedName>
        <fullName evidence="2">Uncharacterized protein</fullName>
    </submittedName>
</protein>
<name>A0AAV2L4K7_KNICA</name>